<evidence type="ECO:0000313" key="1">
    <source>
        <dbReference type="EMBL" id="KAF5827837.1"/>
    </source>
</evidence>
<evidence type="ECO:0000313" key="2">
    <source>
        <dbReference type="Proteomes" id="UP000815325"/>
    </source>
</evidence>
<reference evidence="1" key="1">
    <citation type="submission" date="2017-08" db="EMBL/GenBank/DDBJ databases">
        <authorList>
            <person name="Polle J.E."/>
            <person name="Barry K."/>
            <person name="Cushman J."/>
            <person name="Schmutz J."/>
            <person name="Tran D."/>
            <person name="Hathwaick L.T."/>
            <person name="Yim W.C."/>
            <person name="Jenkins J."/>
            <person name="Mckie-Krisberg Z.M."/>
            <person name="Prochnik S."/>
            <person name="Lindquist E."/>
            <person name="Dockter R.B."/>
            <person name="Adam C."/>
            <person name="Molina H."/>
            <person name="Bunkerborg J."/>
            <person name="Jin E."/>
            <person name="Buchheim M."/>
            <person name="Magnuson J."/>
        </authorList>
    </citation>
    <scope>NUCLEOTIDE SEQUENCE</scope>
    <source>
        <strain evidence="1">CCAP 19/18</strain>
    </source>
</reference>
<proteinExistence type="predicted"/>
<dbReference type="Proteomes" id="UP000815325">
    <property type="component" value="Unassembled WGS sequence"/>
</dbReference>
<comment type="caution">
    <text evidence="1">The sequence shown here is derived from an EMBL/GenBank/DDBJ whole genome shotgun (WGS) entry which is preliminary data.</text>
</comment>
<organism evidence="1 2">
    <name type="scientific">Dunaliella salina</name>
    <name type="common">Green alga</name>
    <name type="synonym">Protococcus salinus</name>
    <dbReference type="NCBI Taxonomy" id="3046"/>
    <lineage>
        <taxon>Eukaryota</taxon>
        <taxon>Viridiplantae</taxon>
        <taxon>Chlorophyta</taxon>
        <taxon>core chlorophytes</taxon>
        <taxon>Chlorophyceae</taxon>
        <taxon>CS clade</taxon>
        <taxon>Chlamydomonadales</taxon>
        <taxon>Dunaliellaceae</taxon>
        <taxon>Dunaliella</taxon>
    </lineage>
</organism>
<keyword evidence="2" id="KW-1185">Reference proteome</keyword>
<evidence type="ECO:0008006" key="3">
    <source>
        <dbReference type="Google" id="ProtNLM"/>
    </source>
</evidence>
<accession>A0ABQ7FZR3</accession>
<protein>
    <recommendedName>
        <fullName evidence="3">Encoded protein</fullName>
    </recommendedName>
</protein>
<gene>
    <name evidence="1" type="ORF">DUNSADRAFT_18680</name>
</gene>
<dbReference type="EMBL" id="MU070415">
    <property type="protein sequence ID" value="KAF5827837.1"/>
    <property type="molecule type" value="Genomic_DNA"/>
</dbReference>
<sequence>MCRRTSERKCRIRDLAARLGEKLLRADAEAEKSCKQTAAAYEKSPRYVYVYVYASSSIVVDEVVYTCRASACLCCH</sequence>
<name>A0ABQ7FZR3_DUNSA</name>